<dbReference type="GO" id="GO:0009002">
    <property type="term" value="F:serine-type D-Ala-D-Ala carboxypeptidase activity"/>
    <property type="evidence" value="ECO:0007669"/>
    <property type="project" value="UniProtKB-EC"/>
</dbReference>
<dbReference type="Gene3D" id="3.40.710.10">
    <property type="entry name" value="DD-peptidase/beta-lactamase superfamily"/>
    <property type="match status" value="2"/>
</dbReference>
<dbReference type="InterPro" id="IPR012338">
    <property type="entry name" value="Beta-lactam/transpept-like"/>
</dbReference>
<keyword evidence="2 4" id="KW-0378">Hydrolase</keyword>
<dbReference type="SUPFAM" id="SSF56601">
    <property type="entry name" value="beta-lactamase/transpeptidase-like"/>
    <property type="match status" value="1"/>
</dbReference>
<dbReference type="EMBL" id="JAVDYF010000001">
    <property type="protein sequence ID" value="MDR7353858.1"/>
    <property type="molecule type" value="Genomic_DNA"/>
</dbReference>
<dbReference type="Pfam" id="PF02113">
    <property type="entry name" value="Peptidase_S13"/>
    <property type="match status" value="2"/>
</dbReference>
<gene>
    <name evidence="4" type="ORF">J2S37_000396</name>
</gene>
<comment type="similarity">
    <text evidence="1">Belongs to the peptidase S13 family.</text>
</comment>
<sequence length="418" mass="43959">MKNAKWWAALAAASVLVGATVAAGVVVSEKSQLYYEPAPSLAPAAQLVVPATGVGVNAESLAQVAARFDDPRLGQASIQIRNTHTGEVVLSHRADEALLPASTTKVLTAAAALLKLGEQDRVATRFYAPDSSTVVIKAAGDVGLRAADINEVAQKIKKAVPDVSAVLVDASIWSAPETGVGWDLRDIDGGYIAPMQPVMIDGGRIGASEGDVPRSHTPALDVAKVFAERLGVSTFGMTNLDPENQGREVAVLWSDTLEKRLTDMMAHSDNVIAEAIGRELDPAQPVEATLNILAEHFDTSGVNMVDNSGLSLDNRIPARLLDEIFYRAATDLTELRPLLAQLPVAGGTGTLAPRYHDLAGRGWVRAKTGTLTDIASLAGIIHSESGAVYSFAMICNGAEVLGARQAMDEITSDVRTLG</sequence>
<keyword evidence="4" id="KW-0645">Protease</keyword>
<dbReference type="PANTHER" id="PTHR30023">
    <property type="entry name" value="D-ALANYL-D-ALANINE CARBOXYPEPTIDASE"/>
    <property type="match status" value="1"/>
</dbReference>
<organism evidence="4 5">
    <name type="scientific">Corynebacterium felinum</name>
    <dbReference type="NCBI Taxonomy" id="131318"/>
    <lineage>
        <taxon>Bacteria</taxon>
        <taxon>Bacillati</taxon>
        <taxon>Actinomycetota</taxon>
        <taxon>Actinomycetes</taxon>
        <taxon>Mycobacteriales</taxon>
        <taxon>Corynebacteriaceae</taxon>
        <taxon>Corynebacterium</taxon>
    </lineage>
</organism>
<comment type="caution">
    <text evidence="4">The sequence shown here is derived from an EMBL/GenBank/DDBJ whole genome shotgun (WGS) entry which is preliminary data.</text>
</comment>
<evidence type="ECO:0000313" key="4">
    <source>
        <dbReference type="EMBL" id="MDR7353858.1"/>
    </source>
</evidence>
<accession>A0ABU2B5G6</accession>
<evidence type="ECO:0000256" key="2">
    <source>
        <dbReference type="ARBA" id="ARBA00022801"/>
    </source>
</evidence>
<feature type="signal peptide" evidence="3">
    <location>
        <begin position="1"/>
        <end position="23"/>
    </location>
</feature>
<keyword evidence="3" id="KW-0732">Signal</keyword>
<keyword evidence="4" id="KW-0121">Carboxypeptidase</keyword>
<protein>
    <submittedName>
        <fullName evidence="4">D-alanyl-D-alanine carboxypeptidase/D-alanyl-D-alanine-endopeptidase (Penicillin-binding protein 4)</fullName>
        <ecNumber evidence="4">3.4.16.4</ecNumber>
        <ecNumber evidence="4">3.4.21.-</ecNumber>
    </submittedName>
</protein>
<feature type="chain" id="PRO_5045528542" evidence="3">
    <location>
        <begin position="24"/>
        <end position="418"/>
    </location>
</feature>
<dbReference type="InterPro" id="IPR000667">
    <property type="entry name" value="Peptidase_S13"/>
</dbReference>
<evidence type="ECO:0000256" key="1">
    <source>
        <dbReference type="ARBA" id="ARBA00006096"/>
    </source>
</evidence>
<dbReference type="EC" id="3.4.16.4" evidence="4"/>
<dbReference type="EC" id="3.4.21.-" evidence="4"/>
<dbReference type="Proteomes" id="UP001183619">
    <property type="component" value="Unassembled WGS sequence"/>
</dbReference>
<dbReference type="RefSeq" id="WP_277103792.1">
    <property type="nucleotide sequence ID" value="NZ_BAAAJS010000014.1"/>
</dbReference>
<dbReference type="PRINTS" id="PR00922">
    <property type="entry name" value="DADACBPTASE3"/>
</dbReference>
<keyword evidence="5" id="KW-1185">Reference proteome</keyword>
<dbReference type="NCBIfam" id="TIGR00666">
    <property type="entry name" value="PBP4"/>
    <property type="match status" value="1"/>
</dbReference>
<dbReference type="PANTHER" id="PTHR30023:SF0">
    <property type="entry name" value="PENICILLIN-SENSITIVE CARBOXYPEPTIDASE A"/>
    <property type="match status" value="1"/>
</dbReference>
<proteinExistence type="inferred from homology"/>
<evidence type="ECO:0000313" key="5">
    <source>
        <dbReference type="Proteomes" id="UP001183619"/>
    </source>
</evidence>
<name>A0ABU2B5G6_9CORY</name>
<evidence type="ECO:0000256" key="3">
    <source>
        <dbReference type="SAM" id="SignalP"/>
    </source>
</evidence>
<reference evidence="4 5" key="1">
    <citation type="submission" date="2023-07" db="EMBL/GenBank/DDBJ databases">
        <title>Sequencing the genomes of 1000 actinobacteria strains.</title>
        <authorList>
            <person name="Klenk H.-P."/>
        </authorList>
    </citation>
    <scope>NUCLEOTIDE SEQUENCE [LARGE SCALE GENOMIC DNA]</scope>
    <source>
        <strain evidence="4 5">DSM 44508</strain>
    </source>
</reference>